<gene>
    <name evidence="2" type="ORF">EOT10_26680</name>
</gene>
<keyword evidence="3" id="KW-1185">Reference proteome</keyword>
<comment type="caution">
    <text evidence="2">The sequence shown here is derived from an EMBL/GenBank/DDBJ whole genome shotgun (WGS) entry which is preliminary data.</text>
</comment>
<organism evidence="2 3">
    <name type="scientific">Streptomyces antnestii</name>
    <dbReference type="NCBI Taxonomy" id="2494256"/>
    <lineage>
        <taxon>Bacteria</taxon>
        <taxon>Bacillati</taxon>
        <taxon>Actinomycetota</taxon>
        <taxon>Actinomycetes</taxon>
        <taxon>Kitasatosporales</taxon>
        <taxon>Streptomycetaceae</taxon>
        <taxon>Streptomyces</taxon>
    </lineage>
</organism>
<proteinExistence type="predicted"/>
<evidence type="ECO:0000313" key="2">
    <source>
        <dbReference type="EMBL" id="RVU20922.1"/>
    </source>
</evidence>
<dbReference type="Proteomes" id="UP000283128">
    <property type="component" value="Unassembled WGS sequence"/>
</dbReference>
<protein>
    <submittedName>
        <fullName evidence="2">Uncharacterized protein</fullName>
    </submittedName>
</protein>
<name>A0A3S2VTT2_9ACTN</name>
<reference evidence="2 3" key="1">
    <citation type="submission" date="2019-01" db="EMBL/GenBank/DDBJ databases">
        <title>Genome sequences of Streptomyces and Rhizobium isolates collected from root and soil.</title>
        <authorList>
            <person name="Chhettri S."/>
            <person name="Sevigny J.L."/>
            <person name="Sen A."/>
            <person name="Ennis N."/>
            <person name="Tisa L."/>
        </authorList>
    </citation>
    <scope>NUCLEOTIDE SEQUENCE [LARGE SCALE GENOMIC DNA]</scope>
    <source>
        <strain evidence="2 3">San01</strain>
    </source>
</reference>
<sequence length="119" mass="12846">MRTHRPGQVAPAGDGELGLHDRSSTPHRQPTPTQADVVARIECVAPGSNSQPGQRLIARQARSEGAGALHPGPARRTVPRLRSASRVVIAGWPAEAWRAVSLITPDDRPRGRWRISLAM</sequence>
<evidence type="ECO:0000313" key="3">
    <source>
        <dbReference type="Proteomes" id="UP000283128"/>
    </source>
</evidence>
<dbReference type="EMBL" id="RZYA01000014">
    <property type="protein sequence ID" value="RVU20922.1"/>
    <property type="molecule type" value="Genomic_DNA"/>
</dbReference>
<dbReference type="AlphaFoldDB" id="A0A3S2VTT2"/>
<evidence type="ECO:0000256" key="1">
    <source>
        <dbReference type="SAM" id="MobiDB-lite"/>
    </source>
</evidence>
<accession>A0A3S2VTT2</accession>
<feature type="region of interest" description="Disordered" evidence="1">
    <location>
        <begin position="1"/>
        <end position="34"/>
    </location>
</feature>
<dbReference type="OrthoDB" id="568335at2"/>